<accession>A0ABT1PWI9</accession>
<sequence>MTAEDAEKPEGPGNAQDVATPAERAILEQVGRVDANPGVLGWFLGPEAAAAADEVRAGVMLPDGRARAPAVYALAYHHWCRYLAADANDPAALGDALLCFSGIHENAPEEVPPALRPVLATLYDEPDGAGTDPGHAYEAAVGLMTLYQARRHTPILVAAERLLRHAVAGFPVASTDQGTCLSNLGLVRLYAFQEGAGYKALAEAVEHSRAAVAAAPGPQAEQSRRRGNLGLVLRHWAEATSDTAATRESLSELRLAMRLSTPEDPHHTVFLGTLGSALSHAAARLDDADLLPEAVDLLRQSVAASDPAGPPHASHLADLGTALVMLALADNRPELYGEGVETCRRAADAAPNPVERAMYLTNLGLVLRSHWTRSGDPGALDDAEEAVRAAVAALPPGHPTLTKAVFVLSGVLRARHVASGRLADMAEAVALARQALDATPARDLSQRAARGTELADLQRLYALAAGTPGALDEPLALLRGLEQELAEPSAERARVLFALARCLEHAGRGGDASAVAGDGFAADDGAGPGGGAHGEADEAIDRFRECLALPLPQGGFEAEVRFAFGTALTRRARSGDQAAWRQATDQMRQGLALLDADDSRRSEYLSDFAAICSRRATTTGDIALHEEAVRLCREAAACVPAGSPSEGAVRRSNLGATLATVARRTGDAGLLAEAVQAHRDAVTMTPAEDHYRVHRLGNLGDALQNLAEILSDPSLLEEAITALREAVSASAANTPGRADCLTRLGHALRSLSRFTGDPAPLEEAVRVHRKAVAAFPAAPPPRALVGLANSLSDRYQHTREARLRDEAVELLHAARAAVPDGSDDKSAVLTSLGHLEWGRARDSGLDTLMDEALATLRDAAAAVASEHVGHGMALTNLAMALMERSQLSGDRTWQAEAVAVLRRALAETPRTSFERATRLSNLAAALRGWYAISEDPAAADEAAALLREASSIQGGEHIGPELAELNLGVLLYSRAVTDQDPQGAAEARRVLEEALATLGDGHPRRAFGLSNLAIACLGCVQLADDKTGPAAREALHRAVTAAREALTRMPEDSPDQPSTLWILAEAQVRRAELGEPVDLAETARLARRAAQSPVTPVMTRLLAARAWGEAAAKAGRNADALEGYAYAVGLLPRTAPRGLGRADQEERLQASSGLASDAAAMALRAGDPGRALALLEEGRGVLLAQGLDNHGEVSRLRDLAPALAGEFERIRDQLSVAPQPAAALVTDPGSPGPLAGAPGLATEVRHALARRWDQLIEEIRALPGLSDFLRPPDLPELLTAAAEGPVVVVNVSTYRSDALVVTADAGIEVVPLPGLSPTAVLSRVAVFLECVDRAYGSEGVQHAVAAMGVLTQTLRWLWDTVTAPVLDRLGLRGVPIDDEPWTRLWWCPTGWLSFLPLHAAGRGAPDSGRWVVDRAVSSYTPTLRALVRARRQLDRVSQAPPGPAPLVVALNEVPGAEPLPGSEHEAAVLAELFPGARLLTGADATVAAVRRALPAHSWVHFSCHGVSDMLNPSASGLLLYDGRLTALDIAVERPARPQLAVLSACSTSQGGLALPDEAVQLASSFQLAGYPHVIGTLWTVPDELATALAEEFYAVLAEDLSRGRPIDPATALHHPVRALRDRYAKAPHLWAAHIHTGP</sequence>
<dbReference type="EMBL" id="JANFNG010000005">
    <property type="protein sequence ID" value="MCQ4080932.1"/>
    <property type="molecule type" value="Genomic_DNA"/>
</dbReference>
<keyword evidence="4" id="KW-1185">Reference proteome</keyword>
<organism evidence="3 4">
    <name type="scientific">Streptomyces humicola</name>
    <dbReference type="NCBI Taxonomy" id="2953240"/>
    <lineage>
        <taxon>Bacteria</taxon>
        <taxon>Bacillati</taxon>
        <taxon>Actinomycetota</taxon>
        <taxon>Actinomycetes</taxon>
        <taxon>Kitasatosporales</taxon>
        <taxon>Streptomycetaceae</taxon>
        <taxon>Streptomyces</taxon>
    </lineage>
</organism>
<name>A0ABT1PWI9_9ACTN</name>
<dbReference type="InterPro" id="IPR024983">
    <property type="entry name" value="CHAT_dom"/>
</dbReference>
<evidence type="ECO:0000313" key="3">
    <source>
        <dbReference type="EMBL" id="MCQ4080932.1"/>
    </source>
</evidence>
<dbReference type="Proteomes" id="UP001057702">
    <property type="component" value="Unassembled WGS sequence"/>
</dbReference>
<dbReference type="RefSeq" id="WP_255919833.1">
    <property type="nucleotide sequence ID" value="NZ_JANFNG010000005.1"/>
</dbReference>
<dbReference type="Pfam" id="PF12770">
    <property type="entry name" value="CHAT"/>
    <property type="match status" value="1"/>
</dbReference>
<dbReference type="SUPFAM" id="SSF48452">
    <property type="entry name" value="TPR-like"/>
    <property type="match status" value="1"/>
</dbReference>
<dbReference type="Gene3D" id="1.25.40.10">
    <property type="entry name" value="Tetratricopeptide repeat domain"/>
    <property type="match status" value="4"/>
</dbReference>
<evidence type="ECO:0000313" key="4">
    <source>
        <dbReference type="Proteomes" id="UP001057702"/>
    </source>
</evidence>
<evidence type="ECO:0000256" key="1">
    <source>
        <dbReference type="SAM" id="MobiDB-lite"/>
    </source>
</evidence>
<protein>
    <submittedName>
        <fullName evidence="3">CHAT domain-containing protein</fullName>
    </submittedName>
</protein>
<gene>
    <name evidence="3" type="ORF">NGB36_10045</name>
</gene>
<feature type="domain" description="CHAT" evidence="2">
    <location>
        <begin position="1352"/>
        <end position="1637"/>
    </location>
</feature>
<feature type="region of interest" description="Disordered" evidence="1">
    <location>
        <begin position="1"/>
        <end position="20"/>
    </location>
</feature>
<feature type="compositionally biased region" description="Basic and acidic residues" evidence="1">
    <location>
        <begin position="1"/>
        <end position="10"/>
    </location>
</feature>
<dbReference type="InterPro" id="IPR011990">
    <property type="entry name" value="TPR-like_helical_dom_sf"/>
</dbReference>
<reference evidence="3" key="1">
    <citation type="submission" date="2022-06" db="EMBL/GenBank/DDBJ databases">
        <title>Draft genome sequence of Streptomyces sp. RB6PN25 isolated from peat swamp forest in Thailand.</title>
        <authorList>
            <person name="Duangmal K."/>
            <person name="Klaysubun C."/>
        </authorList>
    </citation>
    <scope>NUCLEOTIDE SEQUENCE</scope>
    <source>
        <strain evidence="3">RB6PN25</strain>
    </source>
</reference>
<comment type="caution">
    <text evidence="3">The sequence shown here is derived from an EMBL/GenBank/DDBJ whole genome shotgun (WGS) entry which is preliminary data.</text>
</comment>
<evidence type="ECO:0000259" key="2">
    <source>
        <dbReference type="Pfam" id="PF12770"/>
    </source>
</evidence>
<proteinExistence type="predicted"/>